<keyword evidence="2" id="KW-0328">Glycosyltransferase</keyword>
<dbReference type="EC" id="2.4.-.-" evidence="2"/>
<evidence type="ECO:0000259" key="1">
    <source>
        <dbReference type="Pfam" id="PF00535"/>
    </source>
</evidence>
<dbReference type="EMBL" id="CP021509">
    <property type="protein sequence ID" value="ARW48356.1"/>
    <property type="molecule type" value="Genomic_DNA"/>
</dbReference>
<dbReference type="PANTHER" id="PTHR22916">
    <property type="entry name" value="GLYCOSYLTRANSFERASE"/>
    <property type="match status" value="1"/>
</dbReference>
<gene>
    <name evidence="2" type="primary">pgaC</name>
    <name evidence="2" type="ORF">S1001342_02043</name>
</gene>
<dbReference type="PANTHER" id="PTHR22916:SF3">
    <property type="entry name" value="UDP-GLCNAC:BETAGAL BETA-1,3-N-ACETYLGLUCOSAMINYLTRANSFERASE-LIKE PROTEIN 1"/>
    <property type="match status" value="1"/>
</dbReference>
<protein>
    <submittedName>
        <fullName evidence="2">Poly-beta-1,6-N-acetyl-D-glucosamine synthase</fullName>
        <ecNumber evidence="2">2.4.-.-</ecNumber>
    </submittedName>
</protein>
<feature type="domain" description="Glycosyltransferase 2-like" evidence="1">
    <location>
        <begin position="16"/>
        <end position="137"/>
    </location>
</feature>
<organism evidence="2 3">
    <name type="scientific">Acetobacter pasteurianus subsp. pasteurianus</name>
    <dbReference type="NCBI Taxonomy" id="481145"/>
    <lineage>
        <taxon>Bacteria</taxon>
        <taxon>Pseudomonadati</taxon>
        <taxon>Pseudomonadota</taxon>
        <taxon>Alphaproteobacteria</taxon>
        <taxon>Acetobacterales</taxon>
        <taxon>Acetobacteraceae</taxon>
        <taxon>Acetobacter</taxon>
    </lineage>
</organism>
<evidence type="ECO:0000313" key="2">
    <source>
        <dbReference type="EMBL" id="ARW48356.1"/>
    </source>
</evidence>
<dbReference type="GO" id="GO:0016758">
    <property type="term" value="F:hexosyltransferase activity"/>
    <property type="evidence" value="ECO:0007669"/>
    <property type="project" value="UniProtKB-ARBA"/>
</dbReference>
<keyword evidence="2" id="KW-0808">Transferase</keyword>
<dbReference type="Pfam" id="PF00535">
    <property type="entry name" value="Glycos_transf_2"/>
    <property type="match status" value="1"/>
</dbReference>
<dbReference type="InterPro" id="IPR029044">
    <property type="entry name" value="Nucleotide-diphossugar_trans"/>
</dbReference>
<dbReference type="SUPFAM" id="SSF53448">
    <property type="entry name" value="Nucleotide-diphospho-sugar transferases"/>
    <property type="match status" value="1"/>
</dbReference>
<dbReference type="RefSeq" id="WP_087651882.1">
    <property type="nucleotide sequence ID" value="NZ_CP021509.1"/>
</dbReference>
<dbReference type="OrthoDB" id="7221824at2"/>
<dbReference type="AlphaFoldDB" id="A0A1Y0Y859"/>
<dbReference type="Gene3D" id="3.90.550.10">
    <property type="entry name" value="Spore Coat Polysaccharide Biosynthesis Protein SpsA, Chain A"/>
    <property type="match status" value="1"/>
</dbReference>
<evidence type="ECO:0000313" key="3">
    <source>
        <dbReference type="Proteomes" id="UP000196205"/>
    </source>
</evidence>
<name>A0A1Y0Y859_ACEPA</name>
<dbReference type="InterPro" id="IPR001173">
    <property type="entry name" value="Glyco_trans_2-like"/>
</dbReference>
<accession>A0A1Y0Y859</accession>
<dbReference type="CDD" id="cd00761">
    <property type="entry name" value="Glyco_tranf_GTA_type"/>
    <property type="match status" value="1"/>
</dbReference>
<proteinExistence type="predicted"/>
<dbReference type="Proteomes" id="UP000196205">
    <property type="component" value="Chromosome"/>
</dbReference>
<reference evidence="2 3" key="1">
    <citation type="submission" date="2017-05" db="EMBL/GenBank/DDBJ databases">
        <title>Genome sequence of Acetobacter pasteurianus subsp. pasteurianus strain SRCM101342.</title>
        <authorList>
            <person name="Cho S.H."/>
        </authorList>
    </citation>
    <scope>NUCLEOTIDE SEQUENCE [LARGE SCALE GENOMIC DNA]</scope>
    <source>
        <strain evidence="2 3">SRCM101342</strain>
    </source>
</reference>
<sequence length="391" mass="44495">MSIIFEEDGAESVDPSIIVPMYNTEKYICETLNSLVSSDFQNLEIIVVDDGSEDNSLQIAVNWFQQRKQAGKVLSHKNQGPSASRNEGIRLARGKYITFFDSDDICVAATYRKMLHVLDRNPIDFVIARGVSFDNNTQAVSGFPDSYVWDSILQGRTIHISTLMQEPRIARLESSSVLRIFKREFLISNQLTFPEKLFFEDAAFHAACMLRARRVALLGETLLFYRVGREGQTTGSFGKKRFNMLRILDIIREDVEQNDVPDSIGANLIGLLVRMVVWCSEFCAYDDRPTFILDAVKRLNAFPKMWIPLYASDYAYDDWERELCAAITSCDYGKLAKIAENVPEDKTDFNKNEDASLIGAILDNKKMHSIFKKANRRIKNITQSLKTRSGN</sequence>